<protein>
    <submittedName>
        <fullName evidence="2">Ykof family thiamine-binding protein</fullName>
    </submittedName>
</protein>
<name>A0ABW4HT20_9BACI</name>
<dbReference type="PIRSF" id="PIRSF021331">
    <property type="entry name" value="YkoF"/>
    <property type="match status" value="1"/>
</dbReference>
<dbReference type="Proteomes" id="UP001597221">
    <property type="component" value="Unassembled WGS sequence"/>
</dbReference>
<dbReference type="InterPro" id="IPR029756">
    <property type="entry name" value="MTH1187/YkoF-like"/>
</dbReference>
<dbReference type="Gene3D" id="3.30.70.930">
    <property type="match status" value="2"/>
</dbReference>
<evidence type="ECO:0000313" key="2">
    <source>
        <dbReference type="EMBL" id="MFD1608192.1"/>
    </source>
</evidence>
<comment type="caution">
    <text evidence="2">The sequence shown here is derived from an EMBL/GenBank/DDBJ whole genome shotgun (WGS) entry which is preliminary data.</text>
</comment>
<dbReference type="Pfam" id="PF07615">
    <property type="entry name" value="Ykof"/>
    <property type="match status" value="2"/>
</dbReference>
<dbReference type="SUPFAM" id="SSF89957">
    <property type="entry name" value="MTH1187/YkoF-like"/>
    <property type="match status" value="1"/>
</dbReference>
<dbReference type="InterPro" id="IPR015835">
    <property type="entry name" value="HMP/thiamine-bd"/>
</dbReference>
<gene>
    <name evidence="2" type="ORF">ACFSBH_11045</name>
</gene>
<evidence type="ECO:0000259" key="1">
    <source>
        <dbReference type="Pfam" id="PF07615"/>
    </source>
</evidence>
<sequence>MTNQNQACTKSDIAGASFSIHPMSDSFISIIKDALEKTDTSKVYVKTDDVTTTVRGKLVHIFDVTKAIFLHAASTGEHVAFQATYSLGCPGDSQGEAYMETDDAPLNTESIKDIEQYVAAKFSLYPLGGGNYMDVIYDQIEAMKEYVNVSPAHYSTRLDGDASDIFRGLEQVFTATVERGSSHTVMTVSISANSPSHKGNGADE</sequence>
<dbReference type="InterPro" id="IPR011522">
    <property type="entry name" value="Thiamin/HMP-bd_put_YkoF"/>
</dbReference>
<organism evidence="2 3">
    <name type="scientific">Oceanobacillus luteolus</name>
    <dbReference type="NCBI Taxonomy" id="1274358"/>
    <lineage>
        <taxon>Bacteria</taxon>
        <taxon>Bacillati</taxon>
        <taxon>Bacillota</taxon>
        <taxon>Bacilli</taxon>
        <taxon>Bacillales</taxon>
        <taxon>Bacillaceae</taxon>
        <taxon>Oceanobacillus</taxon>
    </lineage>
</organism>
<dbReference type="RefSeq" id="WP_251513907.1">
    <property type="nucleotide sequence ID" value="NZ_JAMBON010000013.1"/>
</dbReference>
<reference evidence="3" key="1">
    <citation type="journal article" date="2019" name="Int. J. Syst. Evol. Microbiol.">
        <title>The Global Catalogue of Microorganisms (GCM) 10K type strain sequencing project: providing services to taxonomists for standard genome sequencing and annotation.</title>
        <authorList>
            <consortium name="The Broad Institute Genomics Platform"/>
            <consortium name="The Broad Institute Genome Sequencing Center for Infectious Disease"/>
            <person name="Wu L."/>
            <person name="Ma J."/>
        </authorList>
    </citation>
    <scope>NUCLEOTIDE SEQUENCE [LARGE SCALE GENOMIC DNA]</scope>
    <source>
        <strain evidence="3">CGMCC 1.12376</strain>
    </source>
</reference>
<proteinExistence type="predicted"/>
<keyword evidence="3" id="KW-1185">Reference proteome</keyword>
<dbReference type="EMBL" id="JBHUDE010000048">
    <property type="protein sequence ID" value="MFD1608192.1"/>
    <property type="molecule type" value="Genomic_DNA"/>
</dbReference>
<feature type="domain" description="Thiamin/hydroxymethyl pyrimidine-binding YkoF putative" evidence="1">
    <location>
        <begin position="13"/>
        <end position="92"/>
    </location>
</feature>
<feature type="domain" description="Thiamin/hydroxymethyl pyrimidine-binding YkoF putative" evidence="1">
    <location>
        <begin position="118"/>
        <end position="196"/>
    </location>
</feature>
<accession>A0ABW4HT20</accession>
<evidence type="ECO:0000313" key="3">
    <source>
        <dbReference type="Proteomes" id="UP001597221"/>
    </source>
</evidence>